<dbReference type="PANTHER" id="PTHR36449:SF1">
    <property type="entry name" value="ACETYLTRANSFERASE"/>
    <property type="match status" value="1"/>
</dbReference>
<keyword evidence="2" id="KW-0012">Acyltransferase</keyword>
<dbReference type="Proteomes" id="UP001597024">
    <property type="component" value="Unassembled WGS sequence"/>
</dbReference>
<protein>
    <submittedName>
        <fullName evidence="3">N-acetyltransferase</fullName>
    </submittedName>
</protein>
<sequence length="154" mass="16533">MYHPQPLSRRHCTGSFDCGKEELNVWLSKSAMQAESNRRARTFVWTPQEEDDVVAYYSLAGHLVQRSETPTKVGRGGPNQIPSIILGRLALDSSLHGRGLGEHLLVDALSAAVQSSHSVAARLVVVDAIDEEAALSTRSTASLASPATHGCSGR</sequence>
<dbReference type="EMBL" id="JBHTHX010000729">
    <property type="protein sequence ID" value="MFD0886834.1"/>
    <property type="molecule type" value="Genomic_DNA"/>
</dbReference>
<proteinExistence type="predicted"/>
<name>A0ABW3DSP6_9ACTN</name>
<gene>
    <name evidence="3" type="ORF">ACFQ08_19985</name>
</gene>
<organism evidence="3 4">
    <name type="scientific">Streptosporangium algeriense</name>
    <dbReference type="NCBI Taxonomy" id="1682748"/>
    <lineage>
        <taxon>Bacteria</taxon>
        <taxon>Bacillati</taxon>
        <taxon>Actinomycetota</taxon>
        <taxon>Actinomycetes</taxon>
        <taxon>Streptosporangiales</taxon>
        <taxon>Streptosporangiaceae</taxon>
        <taxon>Streptosporangium</taxon>
    </lineage>
</organism>
<evidence type="ECO:0000256" key="1">
    <source>
        <dbReference type="ARBA" id="ARBA00022679"/>
    </source>
</evidence>
<evidence type="ECO:0000256" key="2">
    <source>
        <dbReference type="ARBA" id="ARBA00023315"/>
    </source>
</evidence>
<keyword evidence="1" id="KW-0808">Transferase</keyword>
<comment type="caution">
    <text evidence="3">The sequence shown here is derived from an EMBL/GenBank/DDBJ whole genome shotgun (WGS) entry which is preliminary data.</text>
</comment>
<reference evidence="4" key="1">
    <citation type="journal article" date="2019" name="Int. J. Syst. Evol. Microbiol.">
        <title>The Global Catalogue of Microorganisms (GCM) 10K type strain sequencing project: providing services to taxonomists for standard genome sequencing and annotation.</title>
        <authorList>
            <consortium name="The Broad Institute Genomics Platform"/>
            <consortium name="The Broad Institute Genome Sequencing Center for Infectious Disease"/>
            <person name="Wu L."/>
            <person name="Ma J."/>
        </authorList>
    </citation>
    <scope>NUCLEOTIDE SEQUENCE [LARGE SCALE GENOMIC DNA]</scope>
    <source>
        <strain evidence="4">CCUG 62974</strain>
    </source>
</reference>
<evidence type="ECO:0000313" key="4">
    <source>
        <dbReference type="Proteomes" id="UP001597024"/>
    </source>
</evidence>
<accession>A0ABW3DSP6</accession>
<keyword evidence="4" id="KW-1185">Reference proteome</keyword>
<evidence type="ECO:0000313" key="3">
    <source>
        <dbReference type="EMBL" id="MFD0886834.1"/>
    </source>
</evidence>
<dbReference type="Gene3D" id="3.40.630.30">
    <property type="match status" value="1"/>
</dbReference>
<dbReference type="PANTHER" id="PTHR36449">
    <property type="entry name" value="ACETYLTRANSFERASE-RELATED"/>
    <property type="match status" value="1"/>
</dbReference>